<dbReference type="PANTHER" id="PTHR42879">
    <property type="entry name" value="3-OXOACYL-(ACYL-CARRIER-PROTEIN) REDUCTASE"/>
    <property type="match status" value="1"/>
</dbReference>
<reference evidence="2 3" key="1">
    <citation type="submission" date="2018-07" db="EMBL/GenBank/DDBJ databases">
        <title>Genomic Encyclopedia of Type Strains, Phase IV (KMG-IV): sequencing the most valuable type-strain genomes for metagenomic binning, comparative biology and taxonomic classification.</title>
        <authorList>
            <person name="Goeker M."/>
        </authorList>
    </citation>
    <scope>NUCLEOTIDE SEQUENCE [LARGE SCALE GENOMIC DNA]</scope>
    <source>
        <strain evidence="2 3">DSM 4134</strain>
    </source>
</reference>
<dbReference type="InterPro" id="IPR050259">
    <property type="entry name" value="SDR"/>
</dbReference>
<accession>A0A3D9KXI6</accession>
<evidence type="ECO:0000313" key="3">
    <source>
        <dbReference type="Proteomes" id="UP000256779"/>
    </source>
</evidence>
<comment type="caution">
    <text evidence="2">The sequence shown here is derived from an EMBL/GenBank/DDBJ whole genome shotgun (WGS) entry which is preliminary data.</text>
</comment>
<dbReference type="PRINTS" id="PR00081">
    <property type="entry name" value="GDHRDH"/>
</dbReference>
<dbReference type="AlphaFoldDB" id="A0A3D9KXI6"/>
<organism evidence="2 3">
    <name type="scientific">Marinoscillum furvescens DSM 4134</name>
    <dbReference type="NCBI Taxonomy" id="1122208"/>
    <lineage>
        <taxon>Bacteria</taxon>
        <taxon>Pseudomonadati</taxon>
        <taxon>Bacteroidota</taxon>
        <taxon>Cytophagia</taxon>
        <taxon>Cytophagales</taxon>
        <taxon>Reichenbachiellaceae</taxon>
        <taxon>Marinoscillum</taxon>
    </lineage>
</organism>
<dbReference type="InterPro" id="IPR036291">
    <property type="entry name" value="NAD(P)-bd_dom_sf"/>
</dbReference>
<dbReference type="Gene3D" id="3.40.50.720">
    <property type="entry name" value="NAD(P)-binding Rossmann-like Domain"/>
    <property type="match status" value="1"/>
</dbReference>
<dbReference type="SUPFAM" id="SSF51735">
    <property type="entry name" value="NAD(P)-binding Rossmann-fold domains"/>
    <property type="match status" value="1"/>
</dbReference>
<sequence length="257" mass="26940">MDLNLKSKKALVCGASQGIGAAIAEALAAEGAQVVIVSRTAADLERQLQRLAGEGHHYQICDLDQPEDVSKLETFVKEYQPDIIVNNAGGPAPGPVASATIEEFELAISRHLHASHRLLQAALPAMKDHKFGRFIQVISTSVKMPIAGLGVSNTTRGAMASWSKTLSMEVAQYGITVNNILPGAVDTGRLRSIIANTAEKQGISEEQAAKNMEAGIPAGRFGVPAELGDLAVFLASDKAAYITGVSIPVDGGRTGCL</sequence>
<protein>
    <submittedName>
        <fullName evidence="2">3-oxoacyl-[acyl-carrier protein] reductase</fullName>
    </submittedName>
</protein>
<dbReference type="FunFam" id="3.40.50.720:FF:000084">
    <property type="entry name" value="Short-chain dehydrogenase reductase"/>
    <property type="match status" value="1"/>
</dbReference>
<comment type="similarity">
    <text evidence="1">Belongs to the short-chain dehydrogenases/reductases (SDR) family.</text>
</comment>
<dbReference type="RefSeq" id="WP_115869859.1">
    <property type="nucleotide sequence ID" value="NZ_QREG01000024.1"/>
</dbReference>
<dbReference type="OrthoDB" id="9804774at2"/>
<dbReference type="PANTHER" id="PTHR42879:SF6">
    <property type="entry name" value="NADPH-DEPENDENT REDUCTASE BACG"/>
    <property type="match status" value="1"/>
</dbReference>
<proteinExistence type="inferred from homology"/>
<keyword evidence="3" id="KW-1185">Reference proteome</keyword>
<name>A0A3D9KXI6_MARFU</name>
<evidence type="ECO:0000256" key="1">
    <source>
        <dbReference type="ARBA" id="ARBA00006484"/>
    </source>
</evidence>
<evidence type="ECO:0000313" key="2">
    <source>
        <dbReference type="EMBL" id="RED93628.1"/>
    </source>
</evidence>
<dbReference type="Proteomes" id="UP000256779">
    <property type="component" value="Unassembled WGS sequence"/>
</dbReference>
<dbReference type="InterPro" id="IPR002347">
    <property type="entry name" value="SDR_fam"/>
</dbReference>
<dbReference type="Pfam" id="PF13561">
    <property type="entry name" value="adh_short_C2"/>
    <property type="match status" value="1"/>
</dbReference>
<dbReference type="EMBL" id="QREG01000024">
    <property type="protein sequence ID" value="RED93628.1"/>
    <property type="molecule type" value="Genomic_DNA"/>
</dbReference>
<gene>
    <name evidence="2" type="ORF">C7460_12438</name>
</gene>